<dbReference type="AlphaFoldDB" id="A0A0K0DPY5"/>
<feature type="domain" description="KANL2-like probable zinc-finger" evidence="3">
    <location>
        <begin position="140"/>
        <end position="174"/>
    </location>
</feature>
<evidence type="ECO:0000256" key="2">
    <source>
        <dbReference type="ARBA" id="ARBA00023242"/>
    </source>
</evidence>
<reference evidence="5" key="2">
    <citation type="submission" date="2017-02" db="UniProtKB">
        <authorList>
            <consortium name="WormBaseParasite"/>
        </authorList>
    </citation>
    <scope>IDENTIFICATION</scope>
</reference>
<name>A0A0K0DPY5_ANGCA</name>
<dbReference type="InterPro" id="IPR025927">
    <property type="entry name" value="Znf_KANL2-like"/>
</dbReference>
<comment type="subcellular location">
    <subcellularLocation>
        <location evidence="1">Nucleus</location>
    </subcellularLocation>
</comment>
<accession>A0A0K0DPY5</accession>
<keyword evidence="2" id="KW-0539">Nucleus</keyword>
<keyword evidence="4" id="KW-1185">Reference proteome</keyword>
<dbReference type="STRING" id="6313.A0A0K0DPY5"/>
<dbReference type="Pfam" id="PF13891">
    <property type="entry name" value="zf-C3HC3H_KANSL2"/>
    <property type="match status" value="1"/>
</dbReference>
<dbReference type="GO" id="GO:0005634">
    <property type="term" value="C:nucleus"/>
    <property type="evidence" value="ECO:0007669"/>
    <property type="project" value="UniProtKB-SubCell"/>
</dbReference>
<evidence type="ECO:0000313" key="5">
    <source>
        <dbReference type="WBParaSite" id="ACAC_0001382401-mRNA-1"/>
    </source>
</evidence>
<protein>
    <submittedName>
        <fullName evidence="5">Zf-C3Hc3H domain-containing protein</fullName>
    </submittedName>
</protein>
<sequence length="373" mass="41426">MGDVIDWGASEPPNRYVLAFGTSHCLVEQDYDRSIYGECEYIGSRTLIKCKAVRKKADLKANGGICEMGRRFHDQRRLCSFGKLRKISAENKDHVTISSIVHSILDCIADEKIDFISYGEVQNSKESTDNTPGVGNENVPQCLEPAVPLTMFCISHQMLDENQLLFVPCSSCHSMCADIRSPPLCGKHLRDLGRAKRTSLRDGRMSISPAVNVSAGVPTTSTSSKIKAFNDPSKPLFGLPSSPSSAPFLSTSLAEKRGHKRVSVDVQTKEEAEEIFKRFRLEAPAQLTLTEAVNQRQAPAVLEAIRRAELRRSREEACSCSRIRPFERTQFPPKSSVPRRINTISRPAVPVRRPFPIEGAPLQSPVSLNVYRV</sequence>
<evidence type="ECO:0000256" key="1">
    <source>
        <dbReference type="ARBA" id="ARBA00004123"/>
    </source>
</evidence>
<organism evidence="4 5">
    <name type="scientific">Angiostrongylus cantonensis</name>
    <name type="common">Rat lungworm</name>
    <dbReference type="NCBI Taxonomy" id="6313"/>
    <lineage>
        <taxon>Eukaryota</taxon>
        <taxon>Metazoa</taxon>
        <taxon>Ecdysozoa</taxon>
        <taxon>Nematoda</taxon>
        <taxon>Chromadorea</taxon>
        <taxon>Rhabditida</taxon>
        <taxon>Rhabditina</taxon>
        <taxon>Rhabditomorpha</taxon>
        <taxon>Strongyloidea</taxon>
        <taxon>Metastrongylidae</taxon>
        <taxon>Angiostrongylus</taxon>
    </lineage>
</organism>
<reference evidence="4" key="1">
    <citation type="submission" date="2012-09" db="EMBL/GenBank/DDBJ databases">
        <authorList>
            <person name="Martin A.A."/>
        </authorList>
    </citation>
    <scope>NUCLEOTIDE SEQUENCE</scope>
</reference>
<dbReference type="WBParaSite" id="ACAC_0001382401-mRNA-1">
    <property type="protein sequence ID" value="ACAC_0001382401-mRNA-1"/>
    <property type="gene ID" value="ACAC_0001382401"/>
</dbReference>
<proteinExistence type="predicted"/>
<evidence type="ECO:0000259" key="3">
    <source>
        <dbReference type="Pfam" id="PF13891"/>
    </source>
</evidence>
<dbReference type="Proteomes" id="UP000035642">
    <property type="component" value="Unassembled WGS sequence"/>
</dbReference>
<evidence type="ECO:0000313" key="4">
    <source>
        <dbReference type="Proteomes" id="UP000035642"/>
    </source>
</evidence>